<protein>
    <recommendedName>
        <fullName evidence="3">Phosphatidate cytidylyltransferase</fullName>
    </recommendedName>
</protein>
<dbReference type="Proteomes" id="UP000620133">
    <property type="component" value="Chromosome"/>
</dbReference>
<evidence type="ECO:0000313" key="1">
    <source>
        <dbReference type="EMBL" id="BCR35809.1"/>
    </source>
</evidence>
<proteinExistence type="predicted"/>
<name>A0A7U9XV19_9MOLU</name>
<gene>
    <name evidence="1" type="ORF">MPAN_007020</name>
</gene>
<reference evidence="1" key="1">
    <citation type="submission" date="2021-01" db="EMBL/GenBank/DDBJ databases">
        <title>Draft genome sequence of Acholeplasmataceae bacterium strain Mahy22.</title>
        <authorList>
            <person name="Watanabe M."/>
            <person name="Kojima H."/>
            <person name="Fukui M."/>
        </authorList>
    </citation>
    <scope>NUCLEOTIDE SEQUENCE</scope>
    <source>
        <strain evidence="1">Mahy22</strain>
    </source>
</reference>
<keyword evidence="2" id="KW-1185">Reference proteome</keyword>
<evidence type="ECO:0000313" key="2">
    <source>
        <dbReference type="Proteomes" id="UP000620133"/>
    </source>
</evidence>
<dbReference type="AlphaFoldDB" id="A0A7U9XV19"/>
<accession>A0A7U9XV19</accession>
<dbReference type="RefSeq" id="WP_176238643.1">
    <property type="nucleotide sequence ID" value="NZ_AP024412.1"/>
</dbReference>
<organism evidence="1 2">
    <name type="scientific">Mariniplasma anaerobium</name>
    <dbReference type="NCBI Taxonomy" id="2735436"/>
    <lineage>
        <taxon>Bacteria</taxon>
        <taxon>Bacillati</taxon>
        <taxon>Mycoplasmatota</taxon>
        <taxon>Mollicutes</taxon>
        <taxon>Acholeplasmatales</taxon>
        <taxon>Acholeplasmataceae</taxon>
        <taxon>Mariniplasma</taxon>
    </lineage>
</organism>
<dbReference type="KEGG" id="manr:MPAN_007020"/>
<evidence type="ECO:0008006" key="3">
    <source>
        <dbReference type="Google" id="ProtNLM"/>
    </source>
</evidence>
<dbReference type="EMBL" id="AP024412">
    <property type="protein sequence ID" value="BCR35809.1"/>
    <property type="molecule type" value="Genomic_DNA"/>
</dbReference>
<sequence length="50" mass="5711">MNIRLKDRILVMLSSFFYGVLGYFFTGSLWWFLILAAALLFVGIGGKKHV</sequence>